<dbReference type="GO" id="GO:0006535">
    <property type="term" value="P:cysteine biosynthetic process from serine"/>
    <property type="evidence" value="ECO:0007669"/>
    <property type="project" value="InterPro"/>
</dbReference>
<dbReference type="EMBL" id="CAKXAJ010025249">
    <property type="protein sequence ID" value="CAH2237118.1"/>
    <property type="molecule type" value="Genomic_DNA"/>
</dbReference>
<sequence>MAQTSELKTEIYSSALELIGNTPLVALDRLWTGPGRILAKCEFMNPGGSLKDRSSLYMIQNARDSGNLKPGGSVLEVTSGNQGCGLAVVCAVLGHPITLTMSKGNSVQRAIHMEALGAKCVRVAQVEGTYGNVTLSDVKQAEAEGLKIVEETGAFYVNQFNNGMNSASHYHGTGPEIWRQTGHRVDAFVATVGTAGTFAGISKFIKEKNPKSLCYVVEPTGSEPIKGEPITKPLHLLQGSGYGCVPNLFEFDHMDGTLSVTDEESMNYKKLIGEKEGLYVGYTSGANVAAAVKLLQSDLIGNTPLVAFDRIWPGPGRILAKCEYMNPGASIKDRSSLYMINAARESGELKPGRPVVEVTSGNQGCGLAVVCAVLGHPLTLTMPKGNSVQRAIHMEALGATCIRVPQVEGTYGNVTMADAFAARDEAIRLSEETGAYFVNQFSNKMNSGSHYCSTGPEIWRQTGHRVDAFVDTVGTAGTFAGTSKFLKEANPKVLCYVVEPAGSEPIKGDPITKPLHLLQGSGYGLLPDLFEYDHMDGTLSVTDEEAVEYKKLIGEKEGLFVGYTSGANVAAAVKLLKSGQLPEDAWVVTLLNDTGLKYTPIPDELK</sequence>
<proteinExistence type="predicted"/>
<dbReference type="InterPro" id="IPR001216">
    <property type="entry name" value="P-phosphate_BS"/>
</dbReference>
<feature type="domain" description="Tryptophan synthase beta chain-like PALP" evidence="2">
    <location>
        <begin position="17"/>
        <end position="296"/>
    </location>
</feature>
<comment type="cofactor">
    <cofactor evidence="1">
        <name>pyridoxal 5'-phosphate</name>
        <dbReference type="ChEBI" id="CHEBI:597326"/>
    </cofactor>
</comment>
<dbReference type="PROSITE" id="PS00901">
    <property type="entry name" value="CYS_SYNTHASE"/>
    <property type="match status" value="1"/>
</dbReference>
<dbReference type="Gene3D" id="3.40.50.1100">
    <property type="match status" value="4"/>
</dbReference>
<organism evidence="3 4">
    <name type="scientific">Pararge aegeria aegeria</name>
    <dbReference type="NCBI Taxonomy" id="348720"/>
    <lineage>
        <taxon>Eukaryota</taxon>
        <taxon>Metazoa</taxon>
        <taxon>Ecdysozoa</taxon>
        <taxon>Arthropoda</taxon>
        <taxon>Hexapoda</taxon>
        <taxon>Insecta</taxon>
        <taxon>Pterygota</taxon>
        <taxon>Neoptera</taxon>
        <taxon>Endopterygota</taxon>
        <taxon>Lepidoptera</taxon>
        <taxon>Glossata</taxon>
        <taxon>Ditrysia</taxon>
        <taxon>Papilionoidea</taxon>
        <taxon>Nymphalidae</taxon>
        <taxon>Satyrinae</taxon>
        <taxon>Satyrini</taxon>
        <taxon>Parargina</taxon>
        <taxon>Pararge</taxon>
    </lineage>
</organism>
<accession>A0A8S4RLV5</accession>
<name>A0A8S4RLV5_9NEOP</name>
<protein>
    <submittedName>
        <fullName evidence="3">Jg24457 protein</fullName>
    </submittedName>
</protein>
<feature type="domain" description="Tryptophan synthase beta chain-like PALP" evidence="2">
    <location>
        <begin position="297"/>
        <end position="592"/>
    </location>
</feature>
<dbReference type="InterPro" id="IPR050214">
    <property type="entry name" value="Cys_Synth/Cystath_Beta-Synth"/>
</dbReference>
<evidence type="ECO:0000256" key="1">
    <source>
        <dbReference type="ARBA" id="ARBA00001933"/>
    </source>
</evidence>
<dbReference type="SUPFAM" id="SSF53686">
    <property type="entry name" value="Tryptophan synthase beta subunit-like PLP-dependent enzymes"/>
    <property type="match status" value="2"/>
</dbReference>
<dbReference type="AlphaFoldDB" id="A0A8S4RLV5"/>
<evidence type="ECO:0000313" key="4">
    <source>
        <dbReference type="Proteomes" id="UP000838756"/>
    </source>
</evidence>
<comment type="caution">
    <text evidence="3">The sequence shown here is derived from an EMBL/GenBank/DDBJ whole genome shotgun (WGS) entry which is preliminary data.</text>
</comment>
<dbReference type="Pfam" id="PF00291">
    <property type="entry name" value="PALP"/>
    <property type="match status" value="2"/>
</dbReference>
<reference evidence="3" key="1">
    <citation type="submission" date="2022-03" db="EMBL/GenBank/DDBJ databases">
        <authorList>
            <person name="Lindestad O."/>
        </authorList>
    </citation>
    <scope>NUCLEOTIDE SEQUENCE</scope>
</reference>
<dbReference type="CDD" id="cd01561">
    <property type="entry name" value="CBS_like"/>
    <property type="match status" value="2"/>
</dbReference>
<dbReference type="InterPro" id="IPR001926">
    <property type="entry name" value="TrpB-like_PALP"/>
</dbReference>
<gene>
    <name evidence="3" type="primary">jg24457</name>
    <name evidence="3" type="ORF">PAEG_LOCUS14423</name>
</gene>
<dbReference type="Proteomes" id="UP000838756">
    <property type="component" value="Unassembled WGS sequence"/>
</dbReference>
<evidence type="ECO:0000313" key="3">
    <source>
        <dbReference type="EMBL" id="CAH2237118.1"/>
    </source>
</evidence>
<dbReference type="InterPro" id="IPR036052">
    <property type="entry name" value="TrpB-like_PALP_sf"/>
</dbReference>
<dbReference type="OrthoDB" id="10259545at2759"/>
<keyword evidence="4" id="KW-1185">Reference proteome</keyword>
<dbReference type="PANTHER" id="PTHR10314">
    <property type="entry name" value="CYSTATHIONINE BETA-SYNTHASE"/>
    <property type="match status" value="1"/>
</dbReference>
<evidence type="ECO:0000259" key="2">
    <source>
        <dbReference type="Pfam" id="PF00291"/>
    </source>
</evidence>